<dbReference type="InterPro" id="IPR006447">
    <property type="entry name" value="Myb_dom_plants"/>
</dbReference>
<keyword evidence="2" id="KW-0804">Transcription</keyword>
<evidence type="ECO:0000256" key="2">
    <source>
        <dbReference type="ARBA" id="ARBA00023163"/>
    </source>
</evidence>
<sequence length="369" mass="40767">MARTGGAVRQYVRSKLPRLRWTPDLHHSFVSAVERLGGQERATPKLVLQLMDVKGLTIAHVKSHLQMYRSMKSDENFNVNTQTDGESISDSQSPRAARFPGEFVLPDHDQSERSSLYNNSHLHPEPTVQGAVLASTNRYSPSIRCDTSSGPCIAWPGDVSDHGSGLCCFREWQGREFHVADDALQAPELAGGFRRRKRSCTRECPKDTVSQASEVRNGGHAAAGYENFDFLDINRSSSSRSDDKRETRQLLLSGTLSEPTREIHGAELKLGSNVLDFRISLPGLLEDDDKLVDSTLSLSLPNSSSTATSSFSRHQQFPERPSPSPTASTRHWNQASAQRSSMAKPTFKLEHTSNRRPPNLDLTMAIGAG</sequence>
<protein>
    <recommendedName>
        <fullName evidence="5">HTH myb-type domain-containing protein</fullName>
    </recommendedName>
</protein>
<gene>
    <name evidence="6" type="ORF">SELMODRAFT_422768</name>
</gene>
<dbReference type="NCBIfam" id="TIGR01557">
    <property type="entry name" value="myb_SHAQKYF"/>
    <property type="match status" value="1"/>
</dbReference>
<evidence type="ECO:0000256" key="3">
    <source>
        <dbReference type="ARBA" id="ARBA00023242"/>
    </source>
</evidence>
<name>D8SJH4_SELML</name>
<dbReference type="PROSITE" id="PS51294">
    <property type="entry name" value="HTH_MYB"/>
    <property type="match status" value="1"/>
</dbReference>
<dbReference type="Gramene" id="EFJ15453">
    <property type="protein sequence ID" value="EFJ15453"/>
    <property type="gene ID" value="SELMODRAFT_422768"/>
</dbReference>
<dbReference type="PANTHER" id="PTHR31314:SF175">
    <property type="entry name" value="HTH MYB-TYPE DOMAIN-CONTAINING PROTEIN"/>
    <property type="match status" value="1"/>
</dbReference>
<dbReference type="Gene3D" id="1.10.10.60">
    <property type="entry name" value="Homeodomain-like"/>
    <property type="match status" value="1"/>
</dbReference>
<evidence type="ECO:0000313" key="6">
    <source>
        <dbReference type="EMBL" id="EFJ15453.1"/>
    </source>
</evidence>
<dbReference type="SUPFAM" id="SSF46689">
    <property type="entry name" value="Homeodomain-like"/>
    <property type="match status" value="1"/>
</dbReference>
<dbReference type="STRING" id="88036.D8SJH4"/>
<dbReference type="InParanoid" id="D8SJH4"/>
<dbReference type="PANTHER" id="PTHR31314">
    <property type="entry name" value="MYB FAMILY TRANSCRIPTION FACTOR PHL7-LIKE"/>
    <property type="match status" value="1"/>
</dbReference>
<dbReference type="InterPro" id="IPR009057">
    <property type="entry name" value="Homeodomain-like_sf"/>
</dbReference>
<feature type="region of interest" description="Disordered" evidence="4">
    <location>
        <begin position="299"/>
        <end position="369"/>
    </location>
</feature>
<feature type="compositionally biased region" description="Low complexity" evidence="4">
    <location>
        <begin position="299"/>
        <end position="312"/>
    </location>
</feature>
<evidence type="ECO:0000256" key="4">
    <source>
        <dbReference type="SAM" id="MobiDB-lite"/>
    </source>
</evidence>
<feature type="compositionally biased region" description="Polar residues" evidence="4">
    <location>
        <begin position="325"/>
        <end position="343"/>
    </location>
</feature>
<keyword evidence="3" id="KW-0539">Nucleus</keyword>
<dbReference type="HOGENOM" id="CLU_750988_0_0_1"/>
<dbReference type="InterPro" id="IPR017930">
    <property type="entry name" value="Myb_dom"/>
</dbReference>
<reference evidence="6 7" key="1">
    <citation type="journal article" date="2011" name="Science">
        <title>The Selaginella genome identifies genetic changes associated with the evolution of vascular plants.</title>
        <authorList>
            <person name="Banks J.A."/>
            <person name="Nishiyama T."/>
            <person name="Hasebe M."/>
            <person name="Bowman J.L."/>
            <person name="Gribskov M."/>
            <person name="dePamphilis C."/>
            <person name="Albert V.A."/>
            <person name="Aono N."/>
            <person name="Aoyama T."/>
            <person name="Ambrose B.A."/>
            <person name="Ashton N.W."/>
            <person name="Axtell M.J."/>
            <person name="Barker E."/>
            <person name="Barker M.S."/>
            <person name="Bennetzen J.L."/>
            <person name="Bonawitz N.D."/>
            <person name="Chapple C."/>
            <person name="Cheng C."/>
            <person name="Correa L.G."/>
            <person name="Dacre M."/>
            <person name="DeBarry J."/>
            <person name="Dreyer I."/>
            <person name="Elias M."/>
            <person name="Engstrom E.M."/>
            <person name="Estelle M."/>
            <person name="Feng L."/>
            <person name="Finet C."/>
            <person name="Floyd S.K."/>
            <person name="Frommer W.B."/>
            <person name="Fujita T."/>
            <person name="Gramzow L."/>
            <person name="Gutensohn M."/>
            <person name="Harholt J."/>
            <person name="Hattori M."/>
            <person name="Heyl A."/>
            <person name="Hirai T."/>
            <person name="Hiwatashi Y."/>
            <person name="Ishikawa M."/>
            <person name="Iwata M."/>
            <person name="Karol K.G."/>
            <person name="Koehler B."/>
            <person name="Kolukisaoglu U."/>
            <person name="Kubo M."/>
            <person name="Kurata T."/>
            <person name="Lalonde S."/>
            <person name="Li K."/>
            <person name="Li Y."/>
            <person name="Litt A."/>
            <person name="Lyons E."/>
            <person name="Manning G."/>
            <person name="Maruyama T."/>
            <person name="Michael T.P."/>
            <person name="Mikami K."/>
            <person name="Miyazaki S."/>
            <person name="Morinaga S."/>
            <person name="Murata T."/>
            <person name="Mueller-Roeber B."/>
            <person name="Nelson D.R."/>
            <person name="Obara M."/>
            <person name="Oguri Y."/>
            <person name="Olmstead R.G."/>
            <person name="Onodera N."/>
            <person name="Petersen B.L."/>
            <person name="Pils B."/>
            <person name="Prigge M."/>
            <person name="Rensing S.A."/>
            <person name="Riano-Pachon D.M."/>
            <person name="Roberts A.W."/>
            <person name="Sato Y."/>
            <person name="Scheller H.V."/>
            <person name="Schulz B."/>
            <person name="Schulz C."/>
            <person name="Shakirov E.V."/>
            <person name="Shibagaki N."/>
            <person name="Shinohara N."/>
            <person name="Shippen D.E."/>
            <person name="Soerensen I."/>
            <person name="Sotooka R."/>
            <person name="Sugimoto N."/>
            <person name="Sugita M."/>
            <person name="Sumikawa N."/>
            <person name="Tanurdzic M."/>
            <person name="Theissen G."/>
            <person name="Ulvskov P."/>
            <person name="Wakazuki S."/>
            <person name="Weng J.K."/>
            <person name="Willats W.W."/>
            <person name="Wipf D."/>
            <person name="Wolf P.G."/>
            <person name="Yang L."/>
            <person name="Zimmer A.D."/>
            <person name="Zhu Q."/>
            <person name="Mitros T."/>
            <person name="Hellsten U."/>
            <person name="Loque D."/>
            <person name="Otillar R."/>
            <person name="Salamov A."/>
            <person name="Schmutz J."/>
            <person name="Shapiro H."/>
            <person name="Lindquist E."/>
            <person name="Lucas S."/>
            <person name="Rokhsar D."/>
            <person name="Grigoriev I.V."/>
        </authorList>
    </citation>
    <scope>NUCLEOTIDE SEQUENCE [LARGE SCALE GENOMIC DNA]</scope>
</reference>
<evidence type="ECO:0000313" key="7">
    <source>
        <dbReference type="Proteomes" id="UP000001514"/>
    </source>
</evidence>
<dbReference type="Proteomes" id="UP000001514">
    <property type="component" value="Unassembled WGS sequence"/>
</dbReference>
<dbReference type="Pfam" id="PF00249">
    <property type="entry name" value="Myb_DNA-binding"/>
    <property type="match status" value="1"/>
</dbReference>
<proteinExistence type="predicted"/>
<evidence type="ECO:0000259" key="5">
    <source>
        <dbReference type="PROSITE" id="PS51294"/>
    </source>
</evidence>
<feature type="domain" description="HTH myb-type" evidence="5">
    <location>
        <begin position="13"/>
        <end position="73"/>
    </location>
</feature>
<keyword evidence="1" id="KW-0805">Transcription regulation</keyword>
<accession>D8SJH4</accession>
<dbReference type="EMBL" id="GL377623">
    <property type="protein sequence ID" value="EFJ15453.1"/>
    <property type="molecule type" value="Genomic_DNA"/>
</dbReference>
<organism evidence="7">
    <name type="scientific">Selaginella moellendorffii</name>
    <name type="common">Spikemoss</name>
    <dbReference type="NCBI Taxonomy" id="88036"/>
    <lineage>
        <taxon>Eukaryota</taxon>
        <taxon>Viridiplantae</taxon>
        <taxon>Streptophyta</taxon>
        <taxon>Embryophyta</taxon>
        <taxon>Tracheophyta</taxon>
        <taxon>Lycopodiopsida</taxon>
        <taxon>Selaginellales</taxon>
        <taxon>Selaginellaceae</taxon>
        <taxon>Selaginella</taxon>
    </lineage>
</organism>
<dbReference type="FunFam" id="1.10.10.60:FF:000002">
    <property type="entry name" value="Myb family transcription factor"/>
    <property type="match status" value="1"/>
</dbReference>
<dbReference type="KEGG" id="smo:SELMODRAFT_422768"/>
<evidence type="ECO:0000256" key="1">
    <source>
        <dbReference type="ARBA" id="ARBA00023015"/>
    </source>
</evidence>
<dbReference type="InterPro" id="IPR001005">
    <property type="entry name" value="SANT/Myb"/>
</dbReference>
<dbReference type="GO" id="GO:0003677">
    <property type="term" value="F:DNA binding"/>
    <property type="evidence" value="ECO:0007669"/>
    <property type="project" value="InterPro"/>
</dbReference>
<dbReference type="InterPro" id="IPR046955">
    <property type="entry name" value="PHR1-like"/>
</dbReference>
<keyword evidence="7" id="KW-1185">Reference proteome</keyword>
<dbReference type="GO" id="GO:0003700">
    <property type="term" value="F:DNA-binding transcription factor activity"/>
    <property type="evidence" value="ECO:0007669"/>
    <property type="project" value="InterPro"/>
</dbReference>
<dbReference type="AlphaFoldDB" id="D8SJH4"/>
<dbReference type="OrthoDB" id="551907at2759"/>
<dbReference type="eggNOG" id="ENOG502RJE7">
    <property type="taxonomic scope" value="Eukaryota"/>
</dbReference>